<name>A0A9N9C859_9GLOM</name>
<protein>
    <submittedName>
        <fullName evidence="2">12594_t:CDS:1</fullName>
    </submittedName>
</protein>
<comment type="caution">
    <text evidence="2">The sequence shown here is derived from an EMBL/GenBank/DDBJ whole genome shotgun (WGS) entry which is preliminary data.</text>
</comment>
<organism evidence="2 3">
    <name type="scientific">Acaulospora morrowiae</name>
    <dbReference type="NCBI Taxonomy" id="94023"/>
    <lineage>
        <taxon>Eukaryota</taxon>
        <taxon>Fungi</taxon>
        <taxon>Fungi incertae sedis</taxon>
        <taxon>Mucoromycota</taxon>
        <taxon>Glomeromycotina</taxon>
        <taxon>Glomeromycetes</taxon>
        <taxon>Diversisporales</taxon>
        <taxon>Acaulosporaceae</taxon>
        <taxon>Acaulospora</taxon>
    </lineage>
</organism>
<evidence type="ECO:0000256" key="1">
    <source>
        <dbReference type="SAM" id="MobiDB-lite"/>
    </source>
</evidence>
<dbReference type="Proteomes" id="UP000789342">
    <property type="component" value="Unassembled WGS sequence"/>
</dbReference>
<keyword evidence="3" id="KW-1185">Reference proteome</keyword>
<evidence type="ECO:0000313" key="2">
    <source>
        <dbReference type="EMBL" id="CAG8592480.1"/>
    </source>
</evidence>
<dbReference type="AlphaFoldDB" id="A0A9N9C859"/>
<feature type="region of interest" description="Disordered" evidence="1">
    <location>
        <begin position="39"/>
        <end position="58"/>
    </location>
</feature>
<proteinExistence type="predicted"/>
<sequence>MSPIIRGKVRVYTTLACEQCKKSKTKCVQSPNITIPIISEKGLSGNDDRSESSKYWGSSNSSNTLVKQEILNEQIMQANSFVDVIKKDTKSNEGKMDVKEKQGVNSEVNLNFNETSETGKCDLPNIQAGVNKSLPTFPAYINFSVNINTKNQVNTADRPRCERCKKHDLKCEYVVSSKKRGPKIRNSKMLVENLINL</sequence>
<gene>
    <name evidence="2" type="ORF">AMORRO_LOCUS7409</name>
</gene>
<evidence type="ECO:0000313" key="3">
    <source>
        <dbReference type="Proteomes" id="UP000789342"/>
    </source>
</evidence>
<dbReference type="EMBL" id="CAJVPV010005541">
    <property type="protein sequence ID" value="CAG8592480.1"/>
    <property type="molecule type" value="Genomic_DNA"/>
</dbReference>
<reference evidence="2" key="1">
    <citation type="submission" date="2021-06" db="EMBL/GenBank/DDBJ databases">
        <authorList>
            <person name="Kallberg Y."/>
            <person name="Tangrot J."/>
            <person name="Rosling A."/>
        </authorList>
    </citation>
    <scope>NUCLEOTIDE SEQUENCE</scope>
    <source>
        <strain evidence="2">CL551</strain>
    </source>
</reference>
<accession>A0A9N9C859</accession>